<feature type="transmembrane region" description="Helical" evidence="6">
    <location>
        <begin position="493"/>
        <end position="509"/>
    </location>
</feature>
<evidence type="ECO:0000256" key="4">
    <source>
        <dbReference type="ARBA" id="ARBA00023136"/>
    </source>
</evidence>
<gene>
    <name evidence="8" type="ORF">PSU4_34510</name>
</gene>
<feature type="transmembrane region" description="Helical" evidence="6">
    <location>
        <begin position="328"/>
        <end position="345"/>
    </location>
</feature>
<feature type="transmembrane region" description="Helical" evidence="6">
    <location>
        <begin position="429"/>
        <end position="448"/>
    </location>
</feature>
<proteinExistence type="predicted"/>
<evidence type="ECO:0000256" key="1">
    <source>
        <dbReference type="ARBA" id="ARBA00004141"/>
    </source>
</evidence>
<dbReference type="EMBL" id="BJVJ01000035">
    <property type="protein sequence ID" value="GEL24497.1"/>
    <property type="molecule type" value="Genomic_DNA"/>
</dbReference>
<comment type="subcellular location">
    <subcellularLocation>
        <location evidence="1">Membrane</location>
        <topology evidence="1">Multi-pass membrane protein</topology>
    </subcellularLocation>
</comment>
<evidence type="ECO:0000256" key="6">
    <source>
        <dbReference type="SAM" id="Phobius"/>
    </source>
</evidence>
<dbReference type="RefSeq" id="WP_147109485.1">
    <property type="nucleotide sequence ID" value="NZ_BJVJ01000035.1"/>
</dbReference>
<keyword evidence="3 6" id="KW-1133">Transmembrane helix</keyword>
<dbReference type="InterPro" id="IPR007016">
    <property type="entry name" value="O-antigen_ligase-rel_domated"/>
</dbReference>
<feature type="transmembrane region" description="Helical" evidence="6">
    <location>
        <begin position="530"/>
        <end position="557"/>
    </location>
</feature>
<feature type="transmembrane region" description="Helical" evidence="6">
    <location>
        <begin position="469"/>
        <end position="487"/>
    </location>
</feature>
<feature type="transmembrane region" description="Helical" evidence="6">
    <location>
        <begin position="70"/>
        <end position="95"/>
    </location>
</feature>
<evidence type="ECO:0000313" key="9">
    <source>
        <dbReference type="Proteomes" id="UP000321685"/>
    </source>
</evidence>
<feature type="compositionally biased region" description="Low complexity" evidence="5">
    <location>
        <begin position="21"/>
        <end position="37"/>
    </location>
</feature>
<accession>A0A511DJ97</accession>
<dbReference type="PANTHER" id="PTHR37422">
    <property type="entry name" value="TEICHURONIC ACID BIOSYNTHESIS PROTEIN TUAE"/>
    <property type="match status" value="1"/>
</dbReference>
<keyword evidence="9" id="KW-1185">Reference proteome</keyword>
<feature type="transmembrane region" description="Helical" evidence="6">
    <location>
        <begin position="197"/>
        <end position="216"/>
    </location>
</feature>
<dbReference type="Proteomes" id="UP000321685">
    <property type="component" value="Unassembled WGS sequence"/>
</dbReference>
<dbReference type="PANTHER" id="PTHR37422:SF13">
    <property type="entry name" value="LIPOPOLYSACCHARIDE BIOSYNTHESIS PROTEIN PA4999-RELATED"/>
    <property type="match status" value="1"/>
</dbReference>
<keyword evidence="2 6" id="KW-0812">Transmembrane</keyword>
<feature type="transmembrane region" description="Helical" evidence="6">
    <location>
        <begin position="255"/>
        <end position="271"/>
    </location>
</feature>
<feature type="transmembrane region" description="Helical" evidence="6">
    <location>
        <begin position="283"/>
        <end position="299"/>
    </location>
</feature>
<dbReference type="InterPro" id="IPR051533">
    <property type="entry name" value="WaaL-like"/>
</dbReference>
<sequence length="707" mass="74189">MTTTSVRPPERPPAAPERPAPADTPRSTPSTPSTPSTLSLAIQRNGGYLAALGVAMVILAFTVGPQMALIVVGAIVAVALVAAAVMIPTVALFLMVASEFANASGVIATPVSIYTALLGLCGLSVVVGFARKRYRDRIRPGWWIPAALLLAYLVAIVPSAAMSQDPASTTSALSDHLKDIVFVVIVSLLLQMSSKPWYTIVAILVPLAGISVLTALSEYVVGNSQTFGGFSTIQSNAGAGIAAARHSGPLPDPNFWGRFLILGLPFGLAFVHRALARRSRFELLFSAGATLAILLGLYLTQSRGTMLAAGLTVAVWLVVAGPRVRRRAFFLAPLSLLVLLLPGIGDRLLTLTQAVSSAPDYAADQSLTERGNIGDVAFGVFRANPLFGTGPGSFATSMQQYAPLTDAGPTGDITATHNLYLELLSETGIVGMLGWSVLIIGMLVLGYLATTRLAGAYPDARGGRLTRGVGAAGIAAIVGFSAASLFLHLAYSRTFLLVCALIGFVHSVARTDRSLRRRMPVRATAEARKGFFFAAAVTVATAVAATVVGATLVMVLARDTYVAQSELTLQATGAGYPGYAMDIRRRTAVLPAYASIIQGGAATQETTVVADPTRGVMTVRAVADSPAEAIQRRDAVVVNAPKAITQQGLDAVYNVVTVSVQDVAEERVVDGTTLRIVLLATAGEIALVLFLCGRIRREERRRGVWLI</sequence>
<feature type="region of interest" description="Disordered" evidence="5">
    <location>
        <begin position="1"/>
        <end position="37"/>
    </location>
</feature>
<organism evidence="8 9">
    <name type="scientific">Pseudonocardia sulfidoxydans NBRC 16205</name>
    <dbReference type="NCBI Taxonomy" id="1223511"/>
    <lineage>
        <taxon>Bacteria</taxon>
        <taxon>Bacillati</taxon>
        <taxon>Actinomycetota</taxon>
        <taxon>Actinomycetes</taxon>
        <taxon>Pseudonocardiales</taxon>
        <taxon>Pseudonocardiaceae</taxon>
        <taxon>Pseudonocardia</taxon>
    </lineage>
</organism>
<evidence type="ECO:0000259" key="7">
    <source>
        <dbReference type="Pfam" id="PF04932"/>
    </source>
</evidence>
<keyword evidence="4 6" id="KW-0472">Membrane</keyword>
<dbReference type="Pfam" id="PF04932">
    <property type="entry name" value="Wzy_C"/>
    <property type="match status" value="1"/>
</dbReference>
<feature type="transmembrane region" description="Helical" evidence="6">
    <location>
        <begin position="673"/>
        <end position="692"/>
    </location>
</feature>
<feature type="transmembrane region" description="Helical" evidence="6">
    <location>
        <begin position="142"/>
        <end position="161"/>
    </location>
</feature>
<evidence type="ECO:0000256" key="2">
    <source>
        <dbReference type="ARBA" id="ARBA00022692"/>
    </source>
</evidence>
<evidence type="ECO:0000256" key="5">
    <source>
        <dbReference type="SAM" id="MobiDB-lite"/>
    </source>
</evidence>
<dbReference type="GO" id="GO:0016020">
    <property type="term" value="C:membrane"/>
    <property type="evidence" value="ECO:0007669"/>
    <property type="project" value="UniProtKB-SubCell"/>
</dbReference>
<protein>
    <recommendedName>
        <fullName evidence="7">O-antigen ligase-related domain-containing protein</fullName>
    </recommendedName>
</protein>
<feature type="domain" description="O-antigen ligase-related" evidence="7">
    <location>
        <begin position="289"/>
        <end position="435"/>
    </location>
</feature>
<reference evidence="8 9" key="1">
    <citation type="submission" date="2019-07" db="EMBL/GenBank/DDBJ databases">
        <title>Whole genome shotgun sequence of Pseudonocardia sulfidoxydans NBRC 16205.</title>
        <authorList>
            <person name="Hosoyama A."/>
            <person name="Uohara A."/>
            <person name="Ohji S."/>
            <person name="Ichikawa N."/>
        </authorList>
    </citation>
    <scope>NUCLEOTIDE SEQUENCE [LARGE SCALE GENOMIC DNA]</scope>
    <source>
        <strain evidence="8 9">NBRC 16205</strain>
    </source>
</reference>
<evidence type="ECO:0000256" key="3">
    <source>
        <dbReference type="ARBA" id="ARBA00022989"/>
    </source>
</evidence>
<feature type="transmembrane region" description="Helical" evidence="6">
    <location>
        <begin position="107"/>
        <end position="130"/>
    </location>
</feature>
<dbReference type="AlphaFoldDB" id="A0A511DJ97"/>
<comment type="caution">
    <text evidence="8">The sequence shown here is derived from an EMBL/GenBank/DDBJ whole genome shotgun (WGS) entry which is preliminary data.</text>
</comment>
<evidence type="ECO:0000313" key="8">
    <source>
        <dbReference type="EMBL" id="GEL24497.1"/>
    </source>
</evidence>
<name>A0A511DJ97_9PSEU</name>
<feature type="transmembrane region" description="Helical" evidence="6">
    <location>
        <begin position="46"/>
        <end position="63"/>
    </location>
</feature>
<feature type="transmembrane region" description="Helical" evidence="6">
    <location>
        <begin position="305"/>
        <end position="321"/>
    </location>
</feature>
<dbReference type="OrthoDB" id="4577352at2"/>